<evidence type="ECO:0000256" key="1">
    <source>
        <dbReference type="SAM" id="MobiDB-lite"/>
    </source>
</evidence>
<name>A0AAD6VET1_9AGAR</name>
<protein>
    <submittedName>
        <fullName evidence="2">Uncharacterized protein</fullName>
    </submittedName>
</protein>
<feature type="region of interest" description="Disordered" evidence="1">
    <location>
        <begin position="322"/>
        <end position="435"/>
    </location>
</feature>
<proteinExistence type="predicted"/>
<comment type="caution">
    <text evidence="2">The sequence shown here is derived from an EMBL/GenBank/DDBJ whole genome shotgun (WGS) entry which is preliminary data.</text>
</comment>
<feature type="compositionally biased region" description="Polar residues" evidence="1">
    <location>
        <begin position="346"/>
        <end position="355"/>
    </location>
</feature>
<feature type="compositionally biased region" description="Basic and acidic residues" evidence="1">
    <location>
        <begin position="358"/>
        <end position="376"/>
    </location>
</feature>
<dbReference type="EMBL" id="JARJCW010000027">
    <property type="protein sequence ID" value="KAJ7210855.1"/>
    <property type="molecule type" value="Genomic_DNA"/>
</dbReference>
<dbReference type="Proteomes" id="UP001219525">
    <property type="component" value="Unassembled WGS sequence"/>
</dbReference>
<evidence type="ECO:0000313" key="3">
    <source>
        <dbReference type="Proteomes" id="UP001219525"/>
    </source>
</evidence>
<gene>
    <name evidence="2" type="ORF">GGX14DRAFT_394479</name>
</gene>
<dbReference type="AlphaFoldDB" id="A0AAD6VET1"/>
<organism evidence="2 3">
    <name type="scientific">Mycena pura</name>
    <dbReference type="NCBI Taxonomy" id="153505"/>
    <lineage>
        <taxon>Eukaryota</taxon>
        <taxon>Fungi</taxon>
        <taxon>Dikarya</taxon>
        <taxon>Basidiomycota</taxon>
        <taxon>Agaricomycotina</taxon>
        <taxon>Agaricomycetes</taxon>
        <taxon>Agaricomycetidae</taxon>
        <taxon>Agaricales</taxon>
        <taxon>Marasmiineae</taxon>
        <taxon>Mycenaceae</taxon>
        <taxon>Mycena</taxon>
    </lineage>
</organism>
<sequence>MVTFLRVVYDEDTSGCEAEARGMPRAGQLYKVWESFRREVTRDGQLQPLLMDVELELKSAVVGARVEGPGSYPSGFAAAVVAFYRVVAATLEKASTCRRVACCRPCNPADDPDTGPALGAGWADGIDEAVGAKLIRRGRPNGECTDRWCQKPANTHLEPLLRPFEAPRSRGKNLLARGPTDHHDSPDRARATPLILPAGRRAGRQTAALANKSQIHPKYKELHAANAYMVLDVIGDDELRARWALMRGKVSARISDGDVSVMASKVVQCRRTMAHGSTDSTCRTEDSAQRRLTSKSQKTYYTQDFFSRFWINITDVIGYAQHPLPSRRDYPNRRQPRASGRHLAAVNTTERSLPASTRGRERAAGDVKHESDDPRRPKPMMGTDGMPNLSHRYNLRRPPKIAEVVGDDEQSGVGKVGTSLDVEDDDELHPAGDIHHSTWLSPLKKISPGSSSAKEALWGVSTVSFRSGFLSER</sequence>
<evidence type="ECO:0000313" key="2">
    <source>
        <dbReference type="EMBL" id="KAJ7210855.1"/>
    </source>
</evidence>
<keyword evidence="3" id="KW-1185">Reference proteome</keyword>
<accession>A0AAD6VET1</accession>
<reference evidence="2" key="1">
    <citation type="submission" date="2023-03" db="EMBL/GenBank/DDBJ databases">
        <title>Massive genome expansion in bonnet fungi (Mycena s.s.) driven by repeated elements and novel gene families across ecological guilds.</title>
        <authorList>
            <consortium name="Lawrence Berkeley National Laboratory"/>
            <person name="Harder C.B."/>
            <person name="Miyauchi S."/>
            <person name="Viragh M."/>
            <person name="Kuo A."/>
            <person name="Thoen E."/>
            <person name="Andreopoulos B."/>
            <person name="Lu D."/>
            <person name="Skrede I."/>
            <person name="Drula E."/>
            <person name="Henrissat B."/>
            <person name="Morin E."/>
            <person name="Kohler A."/>
            <person name="Barry K."/>
            <person name="LaButti K."/>
            <person name="Morin E."/>
            <person name="Salamov A."/>
            <person name="Lipzen A."/>
            <person name="Mereny Z."/>
            <person name="Hegedus B."/>
            <person name="Baldrian P."/>
            <person name="Stursova M."/>
            <person name="Weitz H."/>
            <person name="Taylor A."/>
            <person name="Grigoriev I.V."/>
            <person name="Nagy L.G."/>
            <person name="Martin F."/>
            <person name="Kauserud H."/>
        </authorList>
    </citation>
    <scope>NUCLEOTIDE SEQUENCE</scope>
    <source>
        <strain evidence="2">9144</strain>
    </source>
</reference>